<dbReference type="AlphaFoldDB" id="W4KH16"/>
<sequence>SRAWGWAWSWGRTWRVQGRSSTSRGLSCPLPRCCWNEGLTRARGRCNVDGLEIGCFSSFFFPSGSCASFSLLFGFSLRDSLIGSALFARAYPYTYIY</sequence>
<evidence type="ECO:0000313" key="3">
    <source>
        <dbReference type="Proteomes" id="UP000030671"/>
    </source>
</evidence>
<dbReference type="RefSeq" id="XP_009541906.1">
    <property type="nucleotide sequence ID" value="XM_009543611.1"/>
</dbReference>
<dbReference type="GeneID" id="20677327"/>
<organism evidence="2 3">
    <name type="scientific">Heterobasidion irregulare (strain TC 32-1)</name>
    <dbReference type="NCBI Taxonomy" id="747525"/>
    <lineage>
        <taxon>Eukaryota</taxon>
        <taxon>Fungi</taxon>
        <taxon>Dikarya</taxon>
        <taxon>Basidiomycota</taxon>
        <taxon>Agaricomycotina</taxon>
        <taxon>Agaricomycetes</taxon>
        <taxon>Russulales</taxon>
        <taxon>Bondarzewiaceae</taxon>
        <taxon>Heterobasidion</taxon>
        <taxon>Heterobasidion annosum species complex</taxon>
    </lineage>
</organism>
<feature type="chain" id="PRO_5004844461" evidence="1">
    <location>
        <begin position="19"/>
        <end position="97"/>
    </location>
</feature>
<feature type="non-terminal residue" evidence="2">
    <location>
        <position position="1"/>
    </location>
</feature>
<gene>
    <name evidence="2" type="ORF">HETIRDRAFT_470074</name>
</gene>
<proteinExistence type="predicted"/>
<dbReference type="KEGG" id="hir:HETIRDRAFT_470074"/>
<dbReference type="Proteomes" id="UP000030671">
    <property type="component" value="Unassembled WGS sequence"/>
</dbReference>
<evidence type="ECO:0000313" key="2">
    <source>
        <dbReference type="EMBL" id="ETW85009.1"/>
    </source>
</evidence>
<reference evidence="2 3" key="1">
    <citation type="journal article" date="2012" name="New Phytol.">
        <title>Insight into trade-off between wood decay and parasitism from the genome of a fungal forest pathogen.</title>
        <authorList>
            <person name="Olson A."/>
            <person name="Aerts A."/>
            <person name="Asiegbu F."/>
            <person name="Belbahri L."/>
            <person name="Bouzid O."/>
            <person name="Broberg A."/>
            <person name="Canback B."/>
            <person name="Coutinho P.M."/>
            <person name="Cullen D."/>
            <person name="Dalman K."/>
            <person name="Deflorio G."/>
            <person name="van Diepen L.T."/>
            <person name="Dunand C."/>
            <person name="Duplessis S."/>
            <person name="Durling M."/>
            <person name="Gonthier P."/>
            <person name="Grimwood J."/>
            <person name="Fossdal C.G."/>
            <person name="Hansson D."/>
            <person name="Henrissat B."/>
            <person name="Hietala A."/>
            <person name="Himmelstrand K."/>
            <person name="Hoffmeister D."/>
            <person name="Hogberg N."/>
            <person name="James T.Y."/>
            <person name="Karlsson M."/>
            <person name="Kohler A."/>
            <person name="Kues U."/>
            <person name="Lee Y.H."/>
            <person name="Lin Y.C."/>
            <person name="Lind M."/>
            <person name="Lindquist E."/>
            <person name="Lombard V."/>
            <person name="Lucas S."/>
            <person name="Lunden K."/>
            <person name="Morin E."/>
            <person name="Murat C."/>
            <person name="Park J."/>
            <person name="Raffaello T."/>
            <person name="Rouze P."/>
            <person name="Salamov A."/>
            <person name="Schmutz J."/>
            <person name="Solheim H."/>
            <person name="Stahlberg J."/>
            <person name="Velez H."/>
            <person name="de Vries R.P."/>
            <person name="Wiebenga A."/>
            <person name="Woodward S."/>
            <person name="Yakovlev I."/>
            <person name="Garbelotto M."/>
            <person name="Martin F."/>
            <person name="Grigoriev I.V."/>
            <person name="Stenlid J."/>
        </authorList>
    </citation>
    <scope>NUCLEOTIDE SEQUENCE [LARGE SCALE GENOMIC DNA]</scope>
    <source>
        <strain evidence="2 3">TC 32-1</strain>
    </source>
</reference>
<protein>
    <submittedName>
        <fullName evidence="2">Uncharacterized protein</fullName>
    </submittedName>
</protein>
<keyword evidence="1" id="KW-0732">Signal</keyword>
<dbReference type="EMBL" id="KI925455">
    <property type="protein sequence ID" value="ETW85009.1"/>
    <property type="molecule type" value="Genomic_DNA"/>
</dbReference>
<keyword evidence="3" id="KW-1185">Reference proteome</keyword>
<name>W4KH16_HETIT</name>
<dbReference type="HOGENOM" id="CLU_2352250_0_0_1"/>
<feature type="signal peptide" evidence="1">
    <location>
        <begin position="1"/>
        <end position="18"/>
    </location>
</feature>
<accession>W4KH16</accession>
<dbReference type="InParanoid" id="W4KH16"/>
<evidence type="ECO:0000256" key="1">
    <source>
        <dbReference type="SAM" id="SignalP"/>
    </source>
</evidence>